<keyword evidence="1" id="KW-1133">Transmembrane helix</keyword>
<evidence type="ECO:0000256" key="1">
    <source>
        <dbReference type="SAM" id="Phobius"/>
    </source>
</evidence>
<dbReference type="OrthoDB" id="676513at2"/>
<reference evidence="2 3" key="1">
    <citation type="submission" date="2019-03" db="EMBL/GenBank/DDBJ databases">
        <title>Genomic Encyclopedia of Archaeal and Bacterial Type Strains, Phase II (KMG-II): from individual species to whole genera.</title>
        <authorList>
            <person name="Goeker M."/>
        </authorList>
    </citation>
    <scope>NUCLEOTIDE SEQUENCE [LARGE SCALE GENOMIC DNA]</scope>
    <source>
        <strain evidence="2 3">DSM 28323</strain>
    </source>
</reference>
<protein>
    <submittedName>
        <fullName evidence="2">Uncharacterized protein</fullName>
    </submittedName>
</protein>
<dbReference type="RefSeq" id="WP_133475378.1">
    <property type="nucleotide sequence ID" value="NZ_SNWP01000012.1"/>
</dbReference>
<evidence type="ECO:0000313" key="3">
    <source>
        <dbReference type="Proteomes" id="UP000295741"/>
    </source>
</evidence>
<dbReference type="Proteomes" id="UP000295741">
    <property type="component" value="Unassembled WGS sequence"/>
</dbReference>
<dbReference type="EMBL" id="SNWP01000012">
    <property type="protein sequence ID" value="TDO25889.1"/>
    <property type="molecule type" value="Genomic_DNA"/>
</dbReference>
<accession>A0A4R6ITL0</accession>
<comment type="caution">
    <text evidence="2">The sequence shown here is derived from an EMBL/GenBank/DDBJ whole genome shotgun (WGS) entry which is preliminary data.</text>
</comment>
<keyword evidence="3" id="KW-1185">Reference proteome</keyword>
<dbReference type="AlphaFoldDB" id="A0A4R6ITL0"/>
<sequence length="67" mass="7942">MSNEQQAAKEKDFTRNWVNSSRFLFYLQVFCILAFVLGGCYRLYNQRYKGKPDVEVQGSSKYTPEYK</sequence>
<name>A0A4R6ITL0_9BACT</name>
<proteinExistence type="predicted"/>
<keyword evidence="1" id="KW-0812">Transmembrane</keyword>
<gene>
    <name evidence="2" type="ORF">BC659_2814</name>
</gene>
<keyword evidence="1" id="KW-0472">Membrane</keyword>
<feature type="transmembrane region" description="Helical" evidence="1">
    <location>
        <begin position="23"/>
        <end position="44"/>
    </location>
</feature>
<evidence type="ECO:0000313" key="2">
    <source>
        <dbReference type="EMBL" id="TDO25889.1"/>
    </source>
</evidence>
<organism evidence="2 3">
    <name type="scientific">Sediminibacterium goheungense</name>
    <dbReference type="NCBI Taxonomy" id="1086393"/>
    <lineage>
        <taxon>Bacteria</taxon>
        <taxon>Pseudomonadati</taxon>
        <taxon>Bacteroidota</taxon>
        <taxon>Chitinophagia</taxon>
        <taxon>Chitinophagales</taxon>
        <taxon>Chitinophagaceae</taxon>
        <taxon>Sediminibacterium</taxon>
    </lineage>
</organism>